<evidence type="ECO:0000256" key="1">
    <source>
        <dbReference type="SAM" id="MobiDB-lite"/>
    </source>
</evidence>
<accession>A0AAV5VEH0</accession>
<sequence length="251" mass="28388">AKSHPLLDTLYKAEVVHCSLSKNTMRRILLLALPLLGLTLAAKEGSPLDPSFAEALVRLCELSPTHSLCARVQILDHIPEGAQPMVMKQHRRKAKATTVAPTTTTDIPSTTERRVHKYVNDEQEEKSREFFRSISDEIAVDYERKKPANARENVNSKSVSTPLRIASSSFSRFQREPPAAPPVQATTPSLWDWMNKSTDKEGYLFEDSEETRNEIFKKRWLRKLRARKARRRVAAVKTDTRETGPLAALGE</sequence>
<reference evidence="2" key="1">
    <citation type="submission" date="2023-10" db="EMBL/GenBank/DDBJ databases">
        <title>Genome assembly of Pristionchus species.</title>
        <authorList>
            <person name="Yoshida K."/>
            <person name="Sommer R.J."/>
        </authorList>
    </citation>
    <scope>NUCLEOTIDE SEQUENCE</scope>
    <source>
        <strain evidence="2">RS5133</strain>
    </source>
</reference>
<gene>
    <name evidence="2" type="ORF">PFISCL1PPCAC_7910</name>
</gene>
<comment type="caution">
    <text evidence="2">The sequence shown here is derived from an EMBL/GenBank/DDBJ whole genome shotgun (WGS) entry which is preliminary data.</text>
</comment>
<organism evidence="2 3">
    <name type="scientific">Pristionchus fissidentatus</name>
    <dbReference type="NCBI Taxonomy" id="1538716"/>
    <lineage>
        <taxon>Eukaryota</taxon>
        <taxon>Metazoa</taxon>
        <taxon>Ecdysozoa</taxon>
        <taxon>Nematoda</taxon>
        <taxon>Chromadorea</taxon>
        <taxon>Rhabditida</taxon>
        <taxon>Rhabditina</taxon>
        <taxon>Diplogasteromorpha</taxon>
        <taxon>Diplogasteroidea</taxon>
        <taxon>Neodiplogasteridae</taxon>
        <taxon>Pristionchus</taxon>
    </lineage>
</organism>
<protein>
    <submittedName>
        <fullName evidence="2">Uncharacterized protein</fullName>
    </submittedName>
</protein>
<dbReference type="AlphaFoldDB" id="A0AAV5VEH0"/>
<evidence type="ECO:0000313" key="2">
    <source>
        <dbReference type="EMBL" id="GMT16613.1"/>
    </source>
</evidence>
<dbReference type="Proteomes" id="UP001432322">
    <property type="component" value="Unassembled WGS sequence"/>
</dbReference>
<dbReference type="EMBL" id="BTSY01000002">
    <property type="protein sequence ID" value="GMT16613.1"/>
    <property type="molecule type" value="Genomic_DNA"/>
</dbReference>
<evidence type="ECO:0000313" key="3">
    <source>
        <dbReference type="Proteomes" id="UP001432322"/>
    </source>
</evidence>
<keyword evidence="3" id="KW-1185">Reference proteome</keyword>
<feature type="region of interest" description="Disordered" evidence="1">
    <location>
        <begin position="231"/>
        <end position="251"/>
    </location>
</feature>
<feature type="non-terminal residue" evidence="2">
    <location>
        <position position="1"/>
    </location>
</feature>
<name>A0AAV5VEH0_9BILA</name>
<proteinExistence type="predicted"/>